<evidence type="ECO:0000313" key="3">
    <source>
        <dbReference type="Proteomes" id="UP000765509"/>
    </source>
</evidence>
<reference evidence="2" key="1">
    <citation type="submission" date="2021-03" db="EMBL/GenBank/DDBJ databases">
        <title>Draft genome sequence of rust myrtle Austropuccinia psidii MF-1, a brazilian biotype.</title>
        <authorList>
            <person name="Quecine M.C."/>
            <person name="Pachon D.M.R."/>
            <person name="Bonatelli M.L."/>
            <person name="Correr F.H."/>
            <person name="Franceschini L.M."/>
            <person name="Leite T.F."/>
            <person name="Margarido G.R.A."/>
            <person name="Almeida C.A."/>
            <person name="Ferrarezi J.A."/>
            <person name="Labate C.A."/>
        </authorList>
    </citation>
    <scope>NUCLEOTIDE SEQUENCE</scope>
    <source>
        <strain evidence="2">MF-1</strain>
    </source>
</reference>
<evidence type="ECO:0000256" key="1">
    <source>
        <dbReference type="SAM" id="MobiDB-lite"/>
    </source>
</evidence>
<accession>A0A9Q3DDR2</accession>
<evidence type="ECO:0000313" key="2">
    <source>
        <dbReference type="EMBL" id="MBW0498197.1"/>
    </source>
</evidence>
<dbReference type="AlphaFoldDB" id="A0A9Q3DDR2"/>
<sequence>MSQYDEQTENQFAELEARHEKMEKLTASIDKNVKTLQEGHGKLTKASEETNKVLNIVFEKQHHSRTDSNFLDQDVNKLLNVYHNMKPQPQGNARVNPHYQYGIKPDFMLVNKARSPSQYQVGDNMPYSEKEALKQLPEASSWPKFSGTA</sequence>
<keyword evidence="3" id="KW-1185">Reference proteome</keyword>
<feature type="region of interest" description="Disordered" evidence="1">
    <location>
        <begin position="114"/>
        <end position="149"/>
    </location>
</feature>
<comment type="caution">
    <text evidence="2">The sequence shown here is derived from an EMBL/GenBank/DDBJ whole genome shotgun (WGS) entry which is preliminary data.</text>
</comment>
<dbReference type="EMBL" id="AVOT02014608">
    <property type="protein sequence ID" value="MBW0498197.1"/>
    <property type="molecule type" value="Genomic_DNA"/>
</dbReference>
<organism evidence="2 3">
    <name type="scientific">Austropuccinia psidii MF-1</name>
    <dbReference type="NCBI Taxonomy" id="1389203"/>
    <lineage>
        <taxon>Eukaryota</taxon>
        <taxon>Fungi</taxon>
        <taxon>Dikarya</taxon>
        <taxon>Basidiomycota</taxon>
        <taxon>Pucciniomycotina</taxon>
        <taxon>Pucciniomycetes</taxon>
        <taxon>Pucciniales</taxon>
        <taxon>Sphaerophragmiaceae</taxon>
        <taxon>Austropuccinia</taxon>
    </lineage>
</organism>
<protein>
    <submittedName>
        <fullName evidence="2">Uncharacterized protein</fullName>
    </submittedName>
</protein>
<gene>
    <name evidence="2" type="ORF">O181_037912</name>
</gene>
<proteinExistence type="predicted"/>
<name>A0A9Q3DDR2_9BASI</name>
<dbReference type="Proteomes" id="UP000765509">
    <property type="component" value="Unassembled WGS sequence"/>
</dbReference>